<dbReference type="EMBL" id="PTJC01000005">
    <property type="protein sequence ID" value="PPK88468.1"/>
    <property type="molecule type" value="Genomic_DNA"/>
</dbReference>
<evidence type="ECO:0000313" key="2">
    <source>
        <dbReference type="Proteomes" id="UP000237662"/>
    </source>
</evidence>
<gene>
    <name evidence="1" type="ORF">CLV84_1436</name>
</gene>
<sequence>MLISFDIDNTLIPYSDEFPVEANSVLTGLLGGEKLRRGTVQLFRELERQGHHLWLYTTSFRSRWYLRRTFLAYGLWPERIINGYDSSKVLRAHQCSASKNPALFGIDLHIDDAPGVRTEGLTYCFETLIIETGDLHWVSHVLASVEELPG</sequence>
<dbReference type="InterPro" id="IPR036412">
    <property type="entry name" value="HAD-like_sf"/>
</dbReference>
<accession>A0A2S6IAF3</accession>
<organism evidence="1 2">
    <name type="scientific">Neolewinella xylanilytica</name>
    <dbReference type="NCBI Taxonomy" id="1514080"/>
    <lineage>
        <taxon>Bacteria</taxon>
        <taxon>Pseudomonadati</taxon>
        <taxon>Bacteroidota</taxon>
        <taxon>Saprospiria</taxon>
        <taxon>Saprospirales</taxon>
        <taxon>Lewinellaceae</taxon>
        <taxon>Neolewinella</taxon>
    </lineage>
</organism>
<name>A0A2S6IAF3_9BACT</name>
<keyword evidence="2" id="KW-1185">Reference proteome</keyword>
<reference evidence="1 2" key="1">
    <citation type="submission" date="2018-02" db="EMBL/GenBank/DDBJ databases">
        <title>Genomic Encyclopedia of Archaeal and Bacterial Type Strains, Phase II (KMG-II): from individual species to whole genera.</title>
        <authorList>
            <person name="Goeker M."/>
        </authorList>
    </citation>
    <scope>NUCLEOTIDE SEQUENCE [LARGE SCALE GENOMIC DNA]</scope>
    <source>
        <strain evidence="1 2">DSM 29526</strain>
    </source>
</reference>
<dbReference type="SUPFAM" id="SSF56784">
    <property type="entry name" value="HAD-like"/>
    <property type="match status" value="1"/>
</dbReference>
<protein>
    <submittedName>
        <fullName evidence="1">Uncharacterized protein</fullName>
    </submittedName>
</protein>
<evidence type="ECO:0000313" key="1">
    <source>
        <dbReference type="EMBL" id="PPK88468.1"/>
    </source>
</evidence>
<dbReference type="AlphaFoldDB" id="A0A2S6IAF3"/>
<proteinExistence type="predicted"/>
<dbReference type="OrthoDB" id="5431593at2"/>
<dbReference type="Proteomes" id="UP000237662">
    <property type="component" value="Unassembled WGS sequence"/>
</dbReference>
<comment type="caution">
    <text evidence="1">The sequence shown here is derived from an EMBL/GenBank/DDBJ whole genome shotgun (WGS) entry which is preliminary data.</text>
</comment>
<dbReference type="RefSeq" id="WP_104419014.1">
    <property type="nucleotide sequence ID" value="NZ_PTJC01000005.1"/>
</dbReference>